<organism evidence="2 3">
    <name type="scientific">Anopheles merus</name>
    <name type="common">Mosquito</name>
    <dbReference type="NCBI Taxonomy" id="30066"/>
    <lineage>
        <taxon>Eukaryota</taxon>
        <taxon>Metazoa</taxon>
        <taxon>Ecdysozoa</taxon>
        <taxon>Arthropoda</taxon>
        <taxon>Hexapoda</taxon>
        <taxon>Insecta</taxon>
        <taxon>Pterygota</taxon>
        <taxon>Neoptera</taxon>
        <taxon>Endopterygota</taxon>
        <taxon>Diptera</taxon>
        <taxon>Nematocera</taxon>
        <taxon>Culicoidea</taxon>
        <taxon>Culicidae</taxon>
        <taxon>Anophelinae</taxon>
        <taxon>Anopheles</taxon>
    </lineage>
</organism>
<feature type="compositionally biased region" description="Low complexity" evidence="1">
    <location>
        <begin position="137"/>
        <end position="156"/>
    </location>
</feature>
<protein>
    <submittedName>
        <fullName evidence="2">Uncharacterized protein</fullName>
    </submittedName>
</protein>
<dbReference type="Proteomes" id="UP000075903">
    <property type="component" value="Unassembled WGS sequence"/>
</dbReference>
<evidence type="ECO:0000313" key="3">
    <source>
        <dbReference type="Proteomes" id="UP000075903"/>
    </source>
</evidence>
<feature type="region of interest" description="Disordered" evidence="1">
    <location>
        <begin position="92"/>
        <end position="156"/>
    </location>
</feature>
<sequence>MESCLQTWIGGPGTRLLMANTPRSSPFAVMHCGWKQCARLPRRQFQQALATGAIHEKNMKQNVSVHDAPLISDISFHRRCANEQPSYGITSFIANSSSSSAGTIKPQWAAGEEDRAAAAKDASSSEEEDEGVRKGSAESCPSCSERCSNRSSSSRL</sequence>
<evidence type="ECO:0000256" key="1">
    <source>
        <dbReference type="SAM" id="MobiDB-lite"/>
    </source>
</evidence>
<dbReference type="EnsemblMetazoa" id="AMEM012379-RA">
    <property type="protein sequence ID" value="AMEM012379-PA"/>
    <property type="gene ID" value="AMEM012379"/>
</dbReference>
<accession>A0A182VBZ8</accession>
<evidence type="ECO:0000313" key="2">
    <source>
        <dbReference type="EnsemblMetazoa" id="AMEM012379-PA"/>
    </source>
</evidence>
<proteinExistence type="predicted"/>
<keyword evidence="3" id="KW-1185">Reference proteome</keyword>
<dbReference type="VEuPathDB" id="VectorBase:AMEM012379"/>
<reference evidence="2" key="1">
    <citation type="submission" date="2020-05" db="UniProtKB">
        <authorList>
            <consortium name="EnsemblMetazoa"/>
        </authorList>
    </citation>
    <scope>IDENTIFICATION</scope>
    <source>
        <strain evidence="2">MAF</strain>
    </source>
</reference>
<dbReference type="AlphaFoldDB" id="A0A182VBZ8"/>
<name>A0A182VBZ8_ANOME</name>